<dbReference type="GO" id="GO:0005886">
    <property type="term" value="C:plasma membrane"/>
    <property type="evidence" value="ECO:0007669"/>
    <property type="project" value="TreeGrafter"/>
</dbReference>
<evidence type="ECO:0000313" key="23">
    <source>
        <dbReference type="EMBL" id="OQV17440.1"/>
    </source>
</evidence>
<dbReference type="Gene3D" id="1.10.1370.30">
    <property type="match status" value="1"/>
</dbReference>
<evidence type="ECO:0000256" key="14">
    <source>
        <dbReference type="PIRSR" id="PIRSR601548-10"/>
    </source>
</evidence>
<comment type="similarity">
    <text evidence="1 20 21">Belongs to the peptidase M2 family.</text>
</comment>
<feature type="active site" description="Proton acceptor 1" evidence="13">
    <location>
        <position position="394"/>
    </location>
</feature>
<dbReference type="GO" id="GO:0008241">
    <property type="term" value="F:peptidyl-dipeptidase activity"/>
    <property type="evidence" value="ECO:0007669"/>
    <property type="project" value="UniProtKB-EC"/>
</dbReference>
<dbReference type="Pfam" id="PF01401">
    <property type="entry name" value="Peptidase_M2"/>
    <property type="match status" value="1"/>
</dbReference>
<evidence type="ECO:0000256" key="22">
    <source>
        <dbReference type="SAM" id="SignalP"/>
    </source>
</evidence>
<keyword evidence="2 21" id="KW-0121">Carboxypeptidase</keyword>
<dbReference type="CDD" id="cd06461">
    <property type="entry name" value="M2_ACE"/>
    <property type="match status" value="1"/>
</dbReference>
<dbReference type="GO" id="GO:0046872">
    <property type="term" value="F:metal ion binding"/>
    <property type="evidence" value="ECO:0007669"/>
    <property type="project" value="UniProtKB-KW"/>
</dbReference>
<evidence type="ECO:0000256" key="8">
    <source>
        <dbReference type="ARBA" id="ARBA00023049"/>
    </source>
</evidence>
<comment type="caution">
    <text evidence="23">The sequence shown here is derived from an EMBL/GenBank/DDBJ whole genome shotgun (WGS) entry which is preliminary data.</text>
</comment>
<dbReference type="Proteomes" id="UP000192578">
    <property type="component" value="Unassembled WGS sequence"/>
</dbReference>
<evidence type="ECO:0000256" key="20">
    <source>
        <dbReference type="PROSITE-ProRule" id="PRU01355"/>
    </source>
</evidence>
<evidence type="ECO:0000313" key="24">
    <source>
        <dbReference type="Proteomes" id="UP000192578"/>
    </source>
</evidence>
<evidence type="ECO:0000256" key="2">
    <source>
        <dbReference type="ARBA" id="ARBA00022645"/>
    </source>
</evidence>
<comment type="cofactor">
    <cofactor evidence="21">
        <name>Zn(2+)</name>
        <dbReference type="ChEBI" id="CHEBI:29105"/>
    </cofactor>
    <text evidence="21">Binds 1 zinc ion per subunit.</text>
</comment>
<feature type="disulfide bond" evidence="18">
    <location>
        <begin position="548"/>
        <end position="560"/>
    </location>
</feature>
<evidence type="ECO:0000256" key="16">
    <source>
        <dbReference type="PIRSR" id="PIRSR601548-2"/>
    </source>
</evidence>
<protein>
    <recommendedName>
        <fullName evidence="12 21">Angiotensin-converting enzyme</fullName>
        <ecNumber evidence="21">3.4.-.-</ecNumber>
    </recommendedName>
</protein>
<name>A0A1W0WQF2_HYPEX</name>
<feature type="active site" description="Proton acceptor 2" evidence="15">
    <location>
        <position position="394"/>
    </location>
</feature>
<dbReference type="FunFam" id="1.10.1370.30:FF:000004">
    <property type="entry name" value="Angiotensin-converting enzyme"/>
    <property type="match status" value="1"/>
</dbReference>
<evidence type="ECO:0000256" key="21">
    <source>
        <dbReference type="RuleBase" id="RU361144"/>
    </source>
</evidence>
<dbReference type="AlphaFoldDB" id="A0A1W0WQF2"/>
<feature type="glycosylation site" description="N-linked (GlcNAc...) asparagine" evidence="14">
    <location>
        <position position="83"/>
    </location>
</feature>
<feature type="binding site" evidence="16">
    <location>
        <position position="234"/>
    </location>
    <ligand>
        <name>chloride</name>
        <dbReference type="ChEBI" id="CHEBI:17996"/>
        <label>1</label>
    </ligand>
</feature>
<feature type="binding site" evidence="17">
    <location>
        <position position="397"/>
    </location>
    <ligand>
        <name>Zn(2+)</name>
        <dbReference type="ChEBI" id="CHEBI:29105"/>
        <label>1</label>
        <note>catalytic</note>
    </ligand>
</feature>
<dbReference type="InterPro" id="IPR001548">
    <property type="entry name" value="Peptidase_M2"/>
</dbReference>
<feature type="binding site" evidence="17">
    <location>
        <position position="421"/>
    </location>
    <ligand>
        <name>Zn(2+)</name>
        <dbReference type="ChEBI" id="CHEBI:29105"/>
        <label>1</label>
        <note>catalytic</note>
    </ligand>
</feature>
<evidence type="ECO:0000256" key="12">
    <source>
        <dbReference type="ARBA" id="ARBA00039858"/>
    </source>
</evidence>
<keyword evidence="9 18" id="KW-1015">Disulfide bond</keyword>
<feature type="binding site" evidence="17">
    <location>
        <position position="393"/>
    </location>
    <ligand>
        <name>Zn(2+)</name>
        <dbReference type="ChEBI" id="CHEBI:29105"/>
        <label>1</label>
        <note>catalytic</note>
    </ligand>
</feature>
<keyword evidence="3 21" id="KW-0645">Protease</keyword>
<dbReference type="EMBL" id="MTYJ01000060">
    <property type="protein sequence ID" value="OQV17440.1"/>
    <property type="molecule type" value="Genomic_DNA"/>
</dbReference>
<proteinExistence type="inferred from homology"/>
<sequence>MARGCCWRNTSVVFLLGIVCLLLGPAKGKFTPVDISPLERYYLDETKLTSAEYFRSWLTNVYNPVGQKMAQSVEEAYWDYDTNITAANEAATIESSQASANLTRLVAKIAAKFDLSKSEDTQMKKAQREGKELGDASLDPAELTELVTIVNGMESVYSTATICFDPNADANEVSLEDPTNCEESKKLPLDPDLINFMKNSTWDAKKRQYVWKAWRDVSGKKYWRSEYTDENAGYTDSDFLKNLNDIWLQIKPIYGELHAYVRRKLINRLPLEHLSPTGPIPAHLIGDMFSQEWTNMLNFTQLFPAKPLLDVTDEMKRQNYTVDKMFHLSEQFQIELGLKPMPEIFWEKSLFVKPKDGREVVCHASAWDFYRTGDVRIKMCTEVNMDDLITIHHEMGHIQYFLQYADQLLVFRDGANSGFHEAVGDTLALSVKTPKHLSWLGLLKNNNDDRESDLNYMFSTALEKIAFLPFAYIMDRYRYDVFSGKIGTNELNSGWWNYVLEYQGIIPGVPRTEDDFDPGAKYHIDADVEYMRYFISFVIQFQFHKALCDASGHAGPLYQCDINQSKKAGELLSSMLSLGSSQSWPVAMEKITGSRVMDAAPLLEFFQPLTDYLKAENRKNGDVAGW</sequence>
<dbReference type="PROSITE" id="PS52011">
    <property type="entry name" value="PEPTIDASE_M2"/>
    <property type="match status" value="1"/>
</dbReference>
<dbReference type="OrthoDB" id="10029630at2759"/>
<organism evidence="23 24">
    <name type="scientific">Hypsibius exemplaris</name>
    <name type="common">Freshwater tardigrade</name>
    <dbReference type="NCBI Taxonomy" id="2072580"/>
    <lineage>
        <taxon>Eukaryota</taxon>
        <taxon>Metazoa</taxon>
        <taxon>Ecdysozoa</taxon>
        <taxon>Tardigrada</taxon>
        <taxon>Eutardigrada</taxon>
        <taxon>Parachela</taxon>
        <taxon>Hypsibioidea</taxon>
        <taxon>Hypsibiidae</taxon>
        <taxon>Hypsibius</taxon>
    </lineage>
</organism>
<evidence type="ECO:0000256" key="9">
    <source>
        <dbReference type="ARBA" id="ARBA00023157"/>
    </source>
</evidence>
<keyword evidence="7 17" id="KW-0862">Zinc</keyword>
<feature type="binding site" evidence="19">
    <location>
        <position position="421"/>
    </location>
    <ligand>
        <name>Zn(2+)</name>
        <dbReference type="ChEBI" id="CHEBI:29105"/>
        <label>2</label>
        <note>catalytic</note>
    </ligand>
</feature>
<evidence type="ECO:0000256" key="7">
    <source>
        <dbReference type="ARBA" id="ARBA00022833"/>
    </source>
</evidence>
<feature type="signal peptide" evidence="22">
    <location>
        <begin position="1"/>
        <end position="28"/>
    </location>
</feature>
<dbReference type="PRINTS" id="PR00791">
    <property type="entry name" value="PEPDIPTASEA"/>
</dbReference>
<keyword evidence="24" id="KW-1185">Reference proteome</keyword>
<evidence type="ECO:0000256" key="11">
    <source>
        <dbReference type="ARBA" id="ARBA00036868"/>
    </source>
</evidence>
<evidence type="ECO:0000256" key="6">
    <source>
        <dbReference type="ARBA" id="ARBA00022801"/>
    </source>
</evidence>
<reference evidence="24" key="1">
    <citation type="submission" date="2017-01" db="EMBL/GenBank/DDBJ databases">
        <title>Comparative genomics of anhydrobiosis in the tardigrade Hypsibius dujardini.</title>
        <authorList>
            <person name="Yoshida Y."/>
            <person name="Koutsovoulos G."/>
            <person name="Laetsch D."/>
            <person name="Stevens L."/>
            <person name="Kumar S."/>
            <person name="Horikawa D."/>
            <person name="Ishino K."/>
            <person name="Komine S."/>
            <person name="Tomita M."/>
            <person name="Blaxter M."/>
            <person name="Arakawa K."/>
        </authorList>
    </citation>
    <scope>NUCLEOTIDE SEQUENCE [LARGE SCALE GENOMIC DNA]</scope>
    <source>
        <strain evidence="24">Z151</strain>
    </source>
</reference>
<feature type="binding site" evidence="16">
    <location>
        <position position="532"/>
    </location>
    <ligand>
        <name>chloride</name>
        <dbReference type="ChEBI" id="CHEBI:17996"/>
        <label>1</label>
    </ligand>
</feature>
<evidence type="ECO:0000256" key="4">
    <source>
        <dbReference type="ARBA" id="ARBA00022723"/>
    </source>
</evidence>
<dbReference type="GO" id="GO:0004180">
    <property type="term" value="F:carboxypeptidase activity"/>
    <property type="evidence" value="ECO:0007669"/>
    <property type="project" value="UniProtKB-KW"/>
</dbReference>
<keyword evidence="8 21" id="KW-0482">Metalloprotease</keyword>
<feature type="active site" description="Proton donor 1" evidence="13">
    <location>
        <position position="523"/>
    </location>
</feature>
<dbReference type="GO" id="GO:0006508">
    <property type="term" value="P:proteolysis"/>
    <property type="evidence" value="ECO:0007669"/>
    <property type="project" value="UniProtKB-KW"/>
</dbReference>
<evidence type="ECO:0000256" key="5">
    <source>
        <dbReference type="ARBA" id="ARBA00022729"/>
    </source>
</evidence>
<evidence type="ECO:0000256" key="19">
    <source>
        <dbReference type="PIRSR" id="PIRSR601548-8"/>
    </source>
</evidence>
<feature type="chain" id="PRO_5012822661" description="Angiotensin-converting enzyme" evidence="22">
    <location>
        <begin position="29"/>
        <end position="626"/>
    </location>
</feature>
<evidence type="ECO:0000256" key="18">
    <source>
        <dbReference type="PIRSR" id="PIRSR601548-4"/>
    </source>
</evidence>
<evidence type="ECO:0000256" key="10">
    <source>
        <dbReference type="ARBA" id="ARBA00023180"/>
    </source>
</evidence>
<keyword evidence="6 21" id="KW-0378">Hydrolase</keyword>
<comment type="catalytic activity">
    <reaction evidence="11">
        <text>Release of a C-terminal dipeptide, oligopeptide-|-Xaa-Yaa, when Xaa is not Pro, and Yaa is neither Asp nor Glu. Thus, conversion of angiotensin I to angiotensin II, with increase in vasoconstrictor activity, but no action on angiotensin II.</text>
        <dbReference type="EC" id="3.4.15.1"/>
    </reaction>
</comment>
<feature type="binding site" evidence="19">
    <location>
        <position position="397"/>
    </location>
    <ligand>
        <name>Zn(2+)</name>
        <dbReference type="ChEBI" id="CHEBI:29105"/>
        <label>2</label>
        <note>catalytic</note>
    </ligand>
</feature>
<dbReference type="PANTHER" id="PTHR10514">
    <property type="entry name" value="ANGIOTENSIN-CONVERTING ENZYME"/>
    <property type="match status" value="1"/>
</dbReference>
<feature type="binding site" evidence="19">
    <location>
        <position position="393"/>
    </location>
    <ligand>
        <name>Zn(2+)</name>
        <dbReference type="ChEBI" id="CHEBI:29105"/>
        <label>2</label>
        <note>catalytic</note>
    </ligand>
</feature>
<feature type="disulfide bond" evidence="18 20">
    <location>
        <begin position="362"/>
        <end position="380"/>
    </location>
</feature>
<dbReference type="GO" id="GO:0008237">
    <property type="term" value="F:metallopeptidase activity"/>
    <property type="evidence" value="ECO:0007669"/>
    <property type="project" value="UniProtKB-KW"/>
</dbReference>
<feature type="glycosylation site" description="N-linked (GlcNAc...) (complex) asparagine" evidence="14">
    <location>
        <position position="101"/>
    </location>
</feature>
<keyword evidence="4 17" id="KW-0479">Metal-binding</keyword>
<dbReference type="PANTHER" id="PTHR10514:SF27">
    <property type="entry name" value="ANGIOTENSIN-CONVERTING ENZYME"/>
    <property type="match status" value="1"/>
</dbReference>
<evidence type="ECO:0000256" key="17">
    <source>
        <dbReference type="PIRSR" id="PIRSR601548-3"/>
    </source>
</evidence>
<evidence type="ECO:0000256" key="3">
    <source>
        <dbReference type="ARBA" id="ARBA00022670"/>
    </source>
</evidence>
<accession>A0A1W0WQF2</accession>
<evidence type="ECO:0000256" key="13">
    <source>
        <dbReference type="PIRSR" id="PIRSR601548-1"/>
    </source>
</evidence>
<evidence type="ECO:0000256" key="1">
    <source>
        <dbReference type="ARBA" id="ARBA00008139"/>
    </source>
</evidence>
<evidence type="ECO:0000256" key="15">
    <source>
        <dbReference type="PIRSR" id="PIRSR601548-11"/>
    </source>
</evidence>
<dbReference type="SUPFAM" id="SSF55486">
    <property type="entry name" value="Metalloproteases ('zincins'), catalytic domain"/>
    <property type="match status" value="1"/>
</dbReference>
<dbReference type="EC" id="3.4.-.-" evidence="21"/>
<comment type="caution">
    <text evidence="20">Lacks conserved residue(s) required for the propagation of feature annotation.</text>
</comment>
<gene>
    <name evidence="23" type="ORF">BV898_08375</name>
</gene>
<keyword evidence="10 14" id="KW-0325">Glycoprotein</keyword>
<keyword evidence="5 22" id="KW-0732">Signal</keyword>
<feature type="active site" description="Proton donor 2" evidence="15">
    <location>
        <position position="523"/>
    </location>
</feature>